<dbReference type="InterPro" id="IPR003615">
    <property type="entry name" value="HNH_nuc"/>
</dbReference>
<dbReference type="Gene3D" id="1.10.30.50">
    <property type="match status" value="1"/>
</dbReference>
<evidence type="ECO:0000313" key="2">
    <source>
        <dbReference type="EMBL" id="MFC0682953.1"/>
    </source>
</evidence>
<dbReference type="InterPro" id="IPR029471">
    <property type="entry name" value="HNH_5"/>
</dbReference>
<dbReference type="GO" id="GO:0004519">
    <property type="term" value="F:endonuclease activity"/>
    <property type="evidence" value="ECO:0007669"/>
    <property type="project" value="UniProtKB-KW"/>
</dbReference>
<protein>
    <submittedName>
        <fullName evidence="2">HNH endonuclease</fullName>
    </submittedName>
</protein>
<dbReference type="CDD" id="cd00085">
    <property type="entry name" value="HNHc"/>
    <property type="match status" value="1"/>
</dbReference>
<sequence>MLYPAEVTWGKTNGSQHAGFQALWAQYDHVVPHSCGGTNELENLVVTCAGCNFGKMSYRLEELGLLDPRGFAPVASEWDGLERFLACAPNKSSKPTPLRGAA</sequence>
<accession>A0ABV6S154</accession>
<dbReference type="EMBL" id="JBHLTG010000055">
    <property type="protein sequence ID" value="MFC0682953.1"/>
    <property type="molecule type" value="Genomic_DNA"/>
</dbReference>
<keyword evidence="2" id="KW-0378">Hydrolase</keyword>
<comment type="caution">
    <text evidence="2">The sequence shown here is derived from an EMBL/GenBank/DDBJ whole genome shotgun (WGS) entry which is preliminary data.</text>
</comment>
<gene>
    <name evidence="2" type="ORF">ACFFGH_34425</name>
</gene>
<evidence type="ECO:0000259" key="1">
    <source>
        <dbReference type="Pfam" id="PF14279"/>
    </source>
</evidence>
<keyword evidence="2" id="KW-0255">Endonuclease</keyword>
<evidence type="ECO:0000313" key="3">
    <source>
        <dbReference type="Proteomes" id="UP001589896"/>
    </source>
</evidence>
<keyword evidence="2" id="KW-0540">Nuclease</keyword>
<proteinExistence type="predicted"/>
<dbReference type="Pfam" id="PF14279">
    <property type="entry name" value="HNH_5"/>
    <property type="match status" value="1"/>
</dbReference>
<feature type="domain" description="HNH endonuclease 5" evidence="1">
    <location>
        <begin position="26"/>
        <end position="55"/>
    </location>
</feature>
<name>A0ABV6S154_9GAMM</name>
<organism evidence="2 3">
    <name type="scientific">Lysobacter korlensis</name>
    <dbReference type="NCBI Taxonomy" id="553636"/>
    <lineage>
        <taxon>Bacteria</taxon>
        <taxon>Pseudomonadati</taxon>
        <taxon>Pseudomonadota</taxon>
        <taxon>Gammaproteobacteria</taxon>
        <taxon>Lysobacterales</taxon>
        <taxon>Lysobacteraceae</taxon>
        <taxon>Lysobacter</taxon>
    </lineage>
</organism>
<dbReference type="Proteomes" id="UP001589896">
    <property type="component" value="Unassembled WGS sequence"/>
</dbReference>
<keyword evidence="3" id="KW-1185">Reference proteome</keyword>
<reference evidence="2 3" key="1">
    <citation type="submission" date="2024-09" db="EMBL/GenBank/DDBJ databases">
        <authorList>
            <person name="Sun Q."/>
            <person name="Mori K."/>
        </authorList>
    </citation>
    <scope>NUCLEOTIDE SEQUENCE [LARGE SCALE GENOMIC DNA]</scope>
    <source>
        <strain evidence="2 3">KCTC 23076</strain>
    </source>
</reference>
<dbReference type="RefSeq" id="WP_386677477.1">
    <property type="nucleotide sequence ID" value="NZ_JBHLTG010000055.1"/>
</dbReference>